<evidence type="ECO:0000256" key="1">
    <source>
        <dbReference type="SAM" id="MobiDB-lite"/>
    </source>
</evidence>
<proteinExistence type="predicted"/>
<comment type="caution">
    <text evidence="2">The sequence shown here is derived from an EMBL/GenBank/DDBJ whole genome shotgun (WGS) entry which is preliminary data.</text>
</comment>
<name>A0A843V550_COLES</name>
<dbReference type="EMBL" id="NMUH01000926">
    <property type="protein sequence ID" value="MQL86779.1"/>
    <property type="molecule type" value="Genomic_DNA"/>
</dbReference>
<feature type="non-terminal residue" evidence="2">
    <location>
        <position position="72"/>
    </location>
</feature>
<dbReference type="AlphaFoldDB" id="A0A843V550"/>
<feature type="region of interest" description="Disordered" evidence="1">
    <location>
        <begin position="1"/>
        <end position="22"/>
    </location>
</feature>
<protein>
    <submittedName>
        <fullName evidence="2">Uncharacterized protein</fullName>
    </submittedName>
</protein>
<gene>
    <name evidence="2" type="ORF">Taro_019316</name>
</gene>
<sequence length="72" mass="8077">LGTLAERGGTSADSALSRPRLSSSSFRLRLWKAGIRMGKERASNRNEGFDSKLHVRKYWRKGLLWSLEGSSP</sequence>
<feature type="non-terminal residue" evidence="2">
    <location>
        <position position="1"/>
    </location>
</feature>
<feature type="compositionally biased region" description="Low complexity" evidence="1">
    <location>
        <begin position="11"/>
        <end position="22"/>
    </location>
</feature>
<organism evidence="2 3">
    <name type="scientific">Colocasia esculenta</name>
    <name type="common">Wild taro</name>
    <name type="synonym">Arum esculentum</name>
    <dbReference type="NCBI Taxonomy" id="4460"/>
    <lineage>
        <taxon>Eukaryota</taxon>
        <taxon>Viridiplantae</taxon>
        <taxon>Streptophyta</taxon>
        <taxon>Embryophyta</taxon>
        <taxon>Tracheophyta</taxon>
        <taxon>Spermatophyta</taxon>
        <taxon>Magnoliopsida</taxon>
        <taxon>Liliopsida</taxon>
        <taxon>Araceae</taxon>
        <taxon>Aroideae</taxon>
        <taxon>Colocasieae</taxon>
        <taxon>Colocasia</taxon>
    </lineage>
</organism>
<evidence type="ECO:0000313" key="3">
    <source>
        <dbReference type="Proteomes" id="UP000652761"/>
    </source>
</evidence>
<reference evidence="2" key="1">
    <citation type="submission" date="2017-07" db="EMBL/GenBank/DDBJ databases">
        <title>Taro Niue Genome Assembly and Annotation.</title>
        <authorList>
            <person name="Atibalentja N."/>
            <person name="Keating K."/>
            <person name="Fields C.J."/>
        </authorList>
    </citation>
    <scope>NUCLEOTIDE SEQUENCE</scope>
    <source>
        <strain evidence="2">Niue_2</strain>
        <tissue evidence="2">Leaf</tissue>
    </source>
</reference>
<accession>A0A843V550</accession>
<keyword evidence="3" id="KW-1185">Reference proteome</keyword>
<dbReference type="Proteomes" id="UP000652761">
    <property type="component" value="Unassembled WGS sequence"/>
</dbReference>
<evidence type="ECO:0000313" key="2">
    <source>
        <dbReference type="EMBL" id="MQL86779.1"/>
    </source>
</evidence>